<protein>
    <submittedName>
        <fullName evidence="1">(Mediterranean fruit fly) hypothetical protein</fullName>
    </submittedName>
</protein>
<evidence type="ECO:0000313" key="1">
    <source>
        <dbReference type="EMBL" id="CAD7012679.1"/>
    </source>
</evidence>
<dbReference type="AlphaFoldDB" id="A0A811VEP2"/>
<dbReference type="EMBL" id="CAJHJT010000056">
    <property type="protein sequence ID" value="CAD7012679.1"/>
    <property type="molecule type" value="Genomic_DNA"/>
</dbReference>
<reference evidence="1" key="1">
    <citation type="submission" date="2020-11" db="EMBL/GenBank/DDBJ databases">
        <authorList>
            <person name="Whitehead M."/>
        </authorList>
    </citation>
    <scope>NUCLEOTIDE SEQUENCE</scope>
    <source>
        <strain evidence="1">EGII</strain>
    </source>
</reference>
<sequence>ISLARAINTNTYTEAAKLKRSWQAEGGYTDNCYEKWVNLQQQQQQQQHYWQQQ</sequence>
<name>A0A811VEP2_CERCA</name>
<feature type="non-terminal residue" evidence="1">
    <location>
        <position position="1"/>
    </location>
</feature>
<proteinExistence type="predicted"/>
<accession>A0A811VEP2</accession>
<organism evidence="1 2">
    <name type="scientific">Ceratitis capitata</name>
    <name type="common">Mediterranean fruit fly</name>
    <name type="synonym">Tephritis capitata</name>
    <dbReference type="NCBI Taxonomy" id="7213"/>
    <lineage>
        <taxon>Eukaryota</taxon>
        <taxon>Metazoa</taxon>
        <taxon>Ecdysozoa</taxon>
        <taxon>Arthropoda</taxon>
        <taxon>Hexapoda</taxon>
        <taxon>Insecta</taxon>
        <taxon>Pterygota</taxon>
        <taxon>Neoptera</taxon>
        <taxon>Endopterygota</taxon>
        <taxon>Diptera</taxon>
        <taxon>Brachycera</taxon>
        <taxon>Muscomorpha</taxon>
        <taxon>Tephritoidea</taxon>
        <taxon>Tephritidae</taxon>
        <taxon>Ceratitis</taxon>
        <taxon>Ceratitis</taxon>
    </lineage>
</organism>
<dbReference type="Proteomes" id="UP000606786">
    <property type="component" value="Unassembled WGS sequence"/>
</dbReference>
<keyword evidence="2" id="KW-1185">Reference proteome</keyword>
<evidence type="ECO:0000313" key="2">
    <source>
        <dbReference type="Proteomes" id="UP000606786"/>
    </source>
</evidence>
<comment type="caution">
    <text evidence="1">The sequence shown here is derived from an EMBL/GenBank/DDBJ whole genome shotgun (WGS) entry which is preliminary data.</text>
</comment>
<gene>
    <name evidence="1" type="ORF">CCAP1982_LOCUS20786</name>
</gene>